<dbReference type="PANTHER" id="PTHR30111">
    <property type="entry name" value="33 KDA CHAPERONIN"/>
    <property type="match status" value="1"/>
</dbReference>
<evidence type="ECO:0000256" key="1">
    <source>
        <dbReference type="ARBA" id="ARBA00022490"/>
    </source>
</evidence>
<dbReference type="PIRSF" id="PIRSF005261">
    <property type="entry name" value="Heat_shock_Hsp33"/>
    <property type="match status" value="1"/>
</dbReference>
<dbReference type="GO" id="GO:0044183">
    <property type="term" value="F:protein folding chaperone"/>
    <property type="evidence" value="ECO:0007669"/>
    <property type="project" value="TreeGrafter"/>
</dbReference>
<comment type="caution">
    <text evidence="6">The sequence shown here is derived from an EMBL/GenBank/DDBJ whole genome shotgun (WGS) entry which is preliminary data.</text>
</comment>
<reference evidence="6 7" key="1">
    <citation type="submission" date="2020-02" db="EMBL/GenBank/DDBJ databases">
        <authorList>
            <person name="Dziuba M."/>
            <person name="Kuznetsov B."/>
            <person name="Mardanov A."/>
            <person name="Ravin N."/>
            <person name="Grouzdev D."/>
        </authorList>
    </citation>
    <scope>NUCLEOTIDE SEQUENCE [LARGE SCALE GENOMIC DNA]</scope>
    <source>
        <strain evidence="6 7">SpK</strain>
    </source>
</reference>
<evidence type="ECO:0000256" key="4">
    <source>
        <dbReference type="ARBA" id="ARBA00023186"/>
    </source>
</evidence>
<dbReference type="SUPFAM" id="SSF64397">
    <property type="entry name" value="Hsp33 domain"/>
    <property type="match status" value="1"/>
</dbReference>
<evidence type="ECO:0000313" key="6">
    <source>
        <dbReference type="EMBL" id="NFV82065.1"/>
    </source>
</evidence>
<dbReference type="CDD" id="cd00498">
    <property type="entry name" value="Hsp33"/>
    <property type="match status" value="1"/>
</dbReference>
<evidence type="ECO:0000313" key="7">
    <source>
        <dbReference type="Proteomes" id="UP000480684"/>
    </source>
</evidence>
<evidence type="ECO:0000256" key="3">
    <source>
        <dbReference type="ARBA" id="ARBA00023157"/>
    </source>
</evidence>
<dbReference type="AlphaFoldDB" id="A0A7C9QW72"/>
<keyword evidence="3" id="KW-1015">Disulfide bond</keyword>
<dbReference type="GO" id="GO:0051082">
    <property type="term" value="F:unfolded protein binding"/>
    <property type="evidence" value="ECO:0007669"/>
    <property type="project" value="InterPro"/>
</dbReference>
<evidence type="ECO:0000256" key="2">
    <source>
        <dbReference type="ARBA" id="ARBA00022833"/>
    </source>
</evidence>
<dbReference type="InterPro" id="IPR016154">
    <property type="entry name" value="Heat_shock_Hsp33_C"/>
</dbReference>
<dbReference type="PANTHER" id="PTHR30111:SF1">
    <property type="entry name" value="33 KDA CHAPERONIN"/>
    <property type="match status" value="1"/>
</dbReference>
<keyword evidence="4" id="KW-0143">Chaperone</keyword>
<evidence type="ECO:0000256" key="5">
    <source>
        <dbReference type="ARBA" id="ARBA00023284"/>
    </source>
</evidence>
<name>A0A7C9QW72_9PROT</name>
<organism evidence="6 7">
    <name type="scientific">Magnetospirillum aberrantis SpK</name>
    <dbReference type="NCBI Taxonomy" id="908842"/>
    <lineage>
        <taxon>Bacteria</taxon>
        <taxon>Pseudomonadati</taxon>
        <taxon>Pseudomonadota</taxon>
        <taxon>Alphaproteobacteria</taxon>
        <taxon>Rhodospirillales</taxon>
        <taxon>Rhodospirillaceae</taxon>
        <taxon>Magnetospirillum</taxon>
    </lineage>
</organism>
<accession>A0A7C9QW72</accession>
<dbReference type="SUPFAM" id="SSF118352">
    <property type="entry name" value="HSP33 redox switch-like"/>
    <property type="match status" value="1"/>
</dbReference>
<dbReference type="Pfam" id="PF01430">
    <property type="entry name" value="HSP33"/>
    <property type="match status" value="1"/>
</dbReference>
<dbReference type="GO" id="GO:0042026">
    <property type="term" value="P:protein refolding"/>
    <property type="evidence" value="ECO:0007669"/>
    <property type="project" value="TreeGrafter"/>
</dbReference>
<dbReference type="EMBL" id="JAAIYP010000045">
    <property type="protein sequence ID" value="NFV82065.1"/>
    <property type="molecule type" value="Genomic_DNA"/>
</dbReference>
<keyword evidence="7" id="KW-1185">Reference proteome</keyword>
<dbReference type="Proteomes" id="UP000480684">
    <property type="component" value="Unassembled WGS sequence"/>
</dbReference>
<proteinExistence type="predicted"/>
<keyword evidence="1" id="KW-0963">Cytoplasm</keyword>
<sequence length="307" mass="32396">MSGAGTDLILPFQVAGGAVRGRVVRLGAAVETILAGHDYPPLVAGMLAETLALAAVLAGSLKYDGVFTLQAQGNGPIGLLVADVTSAGDIRGYARFDAEAVAAVGEATVPALLGSGYLAFTVDQGPKTERYQGIVELSGNALADCARQYFTQSEQLDTEVMLGVSLGPRVMAAAVMIQRMPGSQPGAPILTADESLEAWRTATILLASLTREELLDAQLAAGDLAHRLFHAEGLQTWDAKPLRAQCRCSEAKIASALRSIPRAEIEELKDESGKVSITCEFCRTVYGFDAAALERVYMPPTKREMNA</sequence>
<keyword evidence="5" id="KW-0676">Redox-active center</keyword>
<protein>
    <submittedName>
        <fullName evidence="6">Molecular chaperone</fullName>
    </submittedName>
</protein>
<dbReference type="InterPro" id="IPR000397">
    <property type="entry name" value="Heat_shock_Hsp33"/>
</dbReference>
<dbReference type="GO" id="GO:0005737">
    <property type="term" value="C:cytoplasm"/>
    <property type="evidence" value="ECO:0007669"/>
    <property type="project" value="InterPro"/>
</dbReference>
<keyword evidence="2" id="KW-0862">Zinc</keyword>
<gene>
    <name evidence="6" type="ORF">G4223_18300</name>
</gene>
<dbReference type="Gene3D" id="3.55.30.10">
    <property type="entry name" value="Hsp33 domain"/>
    <property type="match status" value="1"/>
</dbReference>
<dbReference type="InterPro" id="IPR016153">
    <property type="entry name" value="Heat_shock_Hsp33_N"/>
</dbReference>
<dbReference type="Gene3D" id="3.90.1280.10">
    <property type="entry name" value="HSP33 redox switch-like"/>
    <property type="match status" value="1"/>
</dbReference>